<reference evidence="2 3" key="1">
    <citation type="journal article" date="2015" name="Int. J. Syst. Evol. Microbiol.">
        <title>Carboxylicivirga linearis sp. nov., isolated from a sea cucumber culture pond.</title>
        <authorList>
            <person name="Wang F.Q."/>
            <person name="Zhou Y.X."/>
            <person name="Lin X.Z."/>
            <person name="Chen G.J."/>
            <person name="Du Z.J."/>
        </authorList>
    </citation>
    <scope>NUCLEOTIDE SEQUENCE [LARGE SCALE GENOMIC DNA]</scope>
    <source>
        <strain evidence="2 3">FB218</strain>
    </source>
</reference>
<gene>
    <name evidence="2" type="ORF">KEM10_02215</name>
</gene>
<evidence type="ECO:0000256" key="1">
    <source>
        <dbReference type="ARBA" id="ARBA00010554"/>
    </source>
</evidence>
<name>A0ABS5JQK4_9BACT</name>
<dbReference type="Pfam" id="PF02641">
    <property type="entry name" value="DUF190"/>
    <property type="match status" value="1"/>
</dbReference>
<dbReference type="InterPro" id="IPR015867">
    <property type="entry name" value="N-reg_PII/ATP_PRibTrfase_C"/>
</dbReference>
<dbReference type="SUPFAM" id="SSF54913">
    <property type="entry name" value="GlnB-like"/>
    <property type="match status" value="1"/>
</dbReference>
<comment type="caution">
    <text evidence="2">The sequence shown here is derived from an EMBL/GenBank/DDBJ whole genome shotgun (WGS) entry which is preliminary data.</text>
</comment>
<evidence type="ECO:0000313" key="2">
    <source>
        <dbReference type="EMBL" id="MBS2097074.1"/>
    </source>
</evidence>
<sequence length="116" mass="12883">MVLDGEAKKLKIIVSEDGVVYQRALHEAILFAAKKYKIAGATMYKGMLSYGADDIVNNTKVFSISENLPIIIEMVDREERIYDFAEIISKLVDKAGCGGIIYVENVDVISYKKSVS</sequence>
<dbReference type="RefSeq" id="WP_212212908.1">
    <property type="nucleotide sequence ID" value="NZ_JAGUCO010000001.1"/>
</dbReference>
<protein>
    <submittedName>
        <fullName evidence="2">DUF190 domain-containing protein</fullName>
    </submittedName>
</protein>
<organism evidence="2 3">
    <name type="scientific">Carboxylicivirga linearis</name>
    <dbReference type="NCBI Taxonomy" id="1628157"/>
    <lineage>
        <taxon>Bacteria</taxon>
        <taxon>Pseudomonadati</taxon>
        <taxon>Bacteroidota</taxon>
        <taxon>Bacteroidia</taxon>
        <taxon>Marinilabiliales</taxon>
        <taxon>Marinilabiliaceae</taxon>
        <taxon>Carboxylicivirga</taxon>
    </lineage>
</organism>
<comment type="similarity">
    <text evidence="1">Belongs to the UPF0166 family.</text>
</comment>
<dbReference type="Proteomes" id="UP000708576">
    <property type="component" value="Unassembled WGS sequence"/>
</dbReference>
<keyword evidence="3" id="KW-1185">Reference proteome</keyword>
<proteinExistence type="inferred from homology"/>
<dbReference type="PANTHER" id="PTHR35983:SF1">
    <property type="entry name" value="UPF0166 PROTEIN TM_0021"/>
    <property type="match status" value="1"/>
</dbReference>
<dbReference type="PANTHER" id="PTHR35983">
    <property type="entry name" value="UPF0166 PROTEIN TM_0021"/>
    <property type="match status" value="1"/>
</dbReference>
<dbReference type="Gene3D" id="3.30.70.120">
    <property type="match status" value="1"/>
</dbReference>
<dbReference type="InterPro" id="IPR003793">
    <property type="entry name" value="UPF0166"/>
</dbReference>
<dbReference type="InterPro" id="IPR011322">
    <property type="entry name" value="N-reg_PII-like_a/b"/>
</dbReference>
<dbReference type="EMBL" id="JAGUCO010000001">
    <property type="protein sequence ID" value="MBS2097074.1"/>
    <property type="molecule type" value="Genomic_DNA"/>
</dbReference>
<accession>A0ABS5JQK4</accession>
<evidence type="ECO:0000313" key="3">
    <source>
        <dbReference type="Proteomes" id="UP000708576"/>
    </source>
</evidence>